<dbReference type="GO" id="GO:0008270">
    <property type="term" value="F:zinc ion binding"/>
    <property type="evidence" value="ECO:0007669"/>
    <property type="project" value="UniProtKB-KW"/>
</dbReference>
<evidence type="ECO:0000256" key="5">
    <source>
        <dbReference type="SAM" id="Coils"/>
    </source>
</evidence>
<sequence length="757" mass="83997">MHRPSKAAAYRFPAAPLTEDRLEEEEAQEIEMVDSEDEEREERGQDQRHQHDGHHWGGLALPPFKRRRLAVQQPPMYELSVMAERQMAELEGLIRRAQEVTRLASPPAELSCPPSLAKEIAVARRTAAALFGCQDLVEGVSPEASVRFINNALHEIRHVTWPVQTERQLETIVGPIVQQCWLEAGVRMRGQLQQLGTASGLHEGLGSDRLSLRTPENFWSQPQEASTVQIRAPAMDQSAEDATQLDKALKTCVKRSVWTDSHTAKFDKAPERSVWTDSHTAKFDKAPERSVWTSSHTAQLDNSPNYSTSADRISCFARASTFGNSFIENDFEQWTGCSRSRCYASENGCFVCHRNDQFASLLLCDNECGREFHTQCLTPPVANIPHGNWFCPQCMSMEGLEQTDLISQCILGTCSKITRSKYCSSHRCQDEASAVSLSSLALSAKEENDRPEAIIMSARSSRESPESSADAPSFTCEVCKISVRSAQKLLDHVNFSPLHKAALEGGAGGHHAALSPSGKGRSGHRRLIYDGTKLFWRINETLELCIYEDTGANCVAVTAFTQQESDEVKIAPLQLDRRSVLKAAAADPKQPHIKTAATGPLALPPDVISKYLLARLQAKKETRNGVSVITLGLQKLPDDEVEPVLLAHGAASLVPSDLNVRRRHTFDDVKTAQKQVKEAAVELKQARQQAENLSNLARLTLEAFSKRGNSSHSPTRQSRTDWLRVYDRVSLQTAVAHNKDVLQHVGRSHPESPVKHK</sequence>
<dbReference type="InterPro" id="IPR019786">
    <property type="entry name" value="Zinc_finger_PHD-type_CS"/>
</dbReference>
<organism evidence="8 9">
    <name type="scientific">Pythium insidiosum</name>
    <name type="common">Pythiosis disease agent</name>
    <dbReference type="NCBI Taxonomy" id="114742"/>
    <lineage>
        <taxon>Eukaryota</taxon>
        <taxon>Sar</taxon>
        <taxon>Stramenopiles</taxon>
        <taxon>Oomycota</taxon>
        <taxon>Peronosporomycetes</taxon>
        <taxon>Pythiales</taxon>
        <taxon>Pythiaceae</taxon>
        <taxon>Pythium</taxon>
    </lineage>
</organism>
<comment type="caution">
    <text evidence="8">The sequence shown here is derived from an EMBL/GenBank/DDBJ whole genome shotgun (WGS) entry which is preliminary data.</text>
</comment>
<proteinExistence type="predicted"/>
<accession>A0AAD5QC89</accession>
<feature type="compositionally biased region" description="Basic and acidic residues" evidence="6">
    <location>
        <begin position="41"/>
        <end position="55"/>
    </location>
</feature>
<dbReference type="Pfam" id="PF00628">
    <property type="entry name" value="PHD"/>
    <property type="match status" value="1"/>
</dbReference>
<feature type="coiled-coil region" evidence="5">
    <location>
        <begin position="669"/>
        <end position="703"/>
    </location>
</feature>
<dbReference type="Gene3D" id="3.30.40.10">
    <property type="entry name" value="Zinc/RING finger domain, C3HC4 (zinc finger)"/>
    <property type="match status" value="1"/>
</dbReference>
<dbReference type="InterPro" id="IPR013083">
    <property type="entry name" value="Znf_RING/FYVE/PHD"/>
</dbReference>
<gene>
    <name evidence="8" type="ORF">P43SY_000204</name>
</gene>
<keyword evidence="1" id="KW-0479">Metal-binding</keyword>
<evidence type="ECO:0000256" key="2">
    <source>
        <dbReference type="ARBA" id="ARBA00022771"/>
    </source>
</evidence>
<dbReference type="Proteomes" id="UP001209570">
    <property type="component" value="Unassembled WGS sequence"/>
</dbReference>
<keyword evidence="5" id="KW-0175">Coiled coil</keyword>
<feature type="region of interest" description="Disordered" evidence="6">
    <location>
        <begin position="1"/>
        <end position="59"/>
    </location>
</feature>
<evidence type="ECO:0000256" key="3">
    <source>
        <dbReference type="ARBA" id="ARBA00022833"/>
    </source>
</evidence>
<evidence type="ECO:0000313" key="8">
    <source>
        <dbReference type="EMBL" id="KAJ0408000.1"/>
    </source>
</evidence>
<dbReference type="PANTHER" id="PTHR24102:SF28">
    <property type="entry name" value="PHD-TYPE DOMAIN-CONTAINING PROTEIN"/>
    <property type="match status" value="1"/>
</dbReference>
<keyword evidence="2 4" id="KW-0863">Zinc-finger</keyword>
<dbReference type="EMBL" id="JAKCXM010000015">
    <property type="protein sequence ID" value="KAJ0408000.1"/>
    <property type="molecule type" value="Genomic_DNA"/>
</dbReference>
<feature type="compositionally biased region" description="Acidic residues" evidence="6">
    <location>
        <begin position="21"/>
        <end position="40"/>
    </location>
</feature>
<keyword evidence="9" id="KW-1185">Reference proteome</keyword>
<dbReference type="PROSITE" id="PS01359">
    <property type="entry name" value="ZF_PHD_1"/>
    <property type="match status" value="1"/>
</dbReference>
<reference evidence="8" key="1">
    <citation type="submission" date="2021-12" db="EMBL/GenBank/DDBJ databases">
        <title>Prjna785345.</title>
        <authorList>
            <person name="Rujirawat T."/>
            <person name="Krajaejun T."/>
        </authorList>
    </citation>
    <scope>NUCLEOTIDE SEQUENCE</scope>
    <source>
        <strain evidence="8">Pi057C3</strain>
    </source>
</reference>
<dbReference type="InterPro" id="IPR019787">
    <property type="entry name" value="Znf_PHD-finger"/>
</dbReference>
<dbReference type="AlphaFoldDB" id="A0AAD5QC89"/>
<evidence type="ECO:0000259" key="7">
    <source>
        <dbReference type="PROSITE" id="PS50016"/>
    </source>
</evidence>
<dbReference type="SMART" id="SM00249">
    <property type="entry name" value="PHD"/>
    <property type="match status" value="1"/>
</dbReference>
<evidence type="ECO:0000256" key="1">
    <source>
        <dbReference type="ARBA" id="ARBA00022723"/>
    </source>
</evidence>
<dbReference type="PROSITE" id="PS50016">
    <property type="entry name" value="ZF_PHD_2"/>
    <property type="match status" value="1"/>
</dbReference>
<dbReference type="InterPro" id="IPR011011">
    <property type="entry name" value="Znf_FYVE_PHD"/>
</dbReference>
<evidence type="ECO:0000256" key="4">
    <source>
        <dbReference type="PROSITE-ProRule" id="PRU00146"/>
    </source>
</evidence>
<keyword evidence="3" id="KW-0862">Zinc</keyword>
<feature type="domain" description="PHD-type" evidence="7">
    <location>
        <begin position="346"/>
        <end position="397"/>
    </location>
</feature>
<dbReference type="PANTHER" id="PTHR24102">
    <property type="entry name" value="PHD FINGER PROTEIN"/>
    <property type="match status" value="1"/>
</dbReference>
<evidence type="ECO:0000256" key="6">
    <source>
        <dbReference type="SAM" id="MobiDB-lite"/>
    </source>
</evidence>
<protein>
    <recommendedName>
        <fullName evidence="7">PHD-type domain-containing protein</fullName>
    </recommendedName>
</protein>
<name>A0AAD5QC89_PYTIN</name>
<dbReference type="InterPro" id="IPR001965">
    <property type="entry name" value="Znf_PHD"/>
</dbReference>
<dbReference type="SUPFAM" id="SSF57903">
    <property type="entry name" value="FYVE/PHD zinc finger"/>
    <property type="match status" value="1"/>
</dbReference>
<evidence type="ECO:0000313" key="9">
    <source>
        <dbReference type="Proteomes" id="UP001209570"/>
    </source>
</evidence>